<comment type="caution">
    <text evidence="4">The sequence shown here is derived from an EMBL/GenBank/DDBJ whole genome shotgun (WGS) entry which is preliminary data.</text>
</comment>
<reference evidence="4 5" key="1">
    <citation type="submission" date="2019-09" db="EMBL/GenBank/DDBJ databases">
        <title>Taxonomic organization of the family Brucellaceae based on a phylogenomic approach.</title>
        <authorList>
            <person name="Leclercq S."/>
            <person name="Cloeckaert A."/>
            <person name="Zygmunt M.S."/>
        </authorList>
    </citation>
    <scope>NUCLEOTIDE SEQUENCE [LARGE SCALE GENOMIC DNA]</scope>
    <source>
        <strain evidence="4 5">WS1830</strain>
    </source>
</reference>
<proteinExistence type="predicted"/>
<dbReference type="RefSeq" id="WP_151653978.1">
    <property type="nucleotide sequence ID" value="NZ_WBVX01000046.1"/>
</dbReference>
<dbReference type="EMBL" id="WBVX01000046">
    <property type="protein sequence ID" value="KAB2676522.1"/>
    <property type="molecule type" value="Genomic_DNA"/>
</dbReference>
<feature type="region of interest" description="Disordered" evidence="2">
    <location>
        <begin position="220"/>
        <end position="254"/>
    </location>
</feature>
<evidence type="ECO:0000256" key="1">
    <source>
        <dbReference type="SAM" id="Coils"/>
    </source>
</evidence>
<keyword evidence="3" id="KW-1133">Transmembrane helix</keyword>
<evidence type="ECO:0000313" key="5">
    <source>
        <dbReference type="Proteomes" id="UP000481643"/>
    </source>
</evidence>
<evidence type="ECO:0000256" key="2">
    <source>
        <dbReference type="SAM" id="MobiDB-lite"/>
    </source>
</evidence>
<name>A0A6L3Y568_9HYPH</name>
<sequence length="254" mass="29168">MTGFEKLICKYDMARFFLVSCSDDSGWLPDYQTLIVGILPLVVGFMGLLVAWMTLRQLSKQVNAQNQQLELQKQERDETKDQQRKAALICVPHALEEIHRYNLGCFRAWMAEDRKARPEPPHSALRVIMDAVPYVDDESFESFRELVVLSQVIEARIGSHRKIREHQRLQTMLADVAAMAYLTERLFEFSRMEVKTIPYVKPTRDNLEGALYHLGGPENVASPQISKRIGDALDKRFPPPRRDDQSSNSSSDED</sequence>
<keyword evidence="3" id="KW-0812">Transmembrane</keyword>
<gene>
    <name evidence="4" type="ORF">F9L08_26375</name>
</gene>
<keyword evidence="1" id="KW-0175">Coiled coil</keyword>
<evidence type="ECO:0000313" key="4">
    <source>
        <dbReference type="EMBL" id="KAB2676522.1"/>
    </source>
</evidence>
<protein>
    <submittedName>
        <fullName evidence="4">Uncharacterized protein</fullName>
    </submittedName>
</protein>
<evidence type="ECO:0000256" key="3">
    <source>
        <dbReference type="SAM" id="Phobius"/>
    </source>
</evidence>
<accession>A0A6L3Y568</accession>
<feature type="compositionally biased region" description="Basic and acidic residues" evidence="2">
    <location>
        <begin position="228"/>
        <end position="245"/>
    </location>
</feature>
<feature type="coiled-coil region" evidence="1">
    <location>
        <begin position="55"/>
        <end position="86"/>
    </location>
</feature>
<feature type="transmembrane region" description="Helical" evidence="3">
    <location>
        <begin position="34"/>
        <end position="55"/>
    </location>
</feature>
<organism evidence="4 5">
    <name type="scientific">Brucella tritici</name>
    <dbReference type="NCBI Taxonomy" id="94626"/>
    <lineage>
        <taxon>Bacteria</taxon>
        <taxon>Pseudomonadati</taxon>
        <taxon>Pseudomonadota</taxon>
        <taxon>Alphaproteobacteria</taxon>
        <taxon>Hyphomicrobiales</taxon>
        <taxon>Brucellaceae</taxon>
        <taxon>Brucella/Ochrobactrum group</taxon>
        <taxon>Brucella</taxon>
    </lineage>
</organism>
<dbReference type="Proteomes" id="UP000481643">
    <property type="component" value="Unassembled WGS sequence"/>
</dbReference>
<dbReference type="AlphaFoldDB" id="A0A6L3Y568"/>
<keyword evidence="3" id="KW-0472">Membrane</keyword>